<sequence>MNTSQLLFSIALGAVTLVVVGFAIYVVSTTLWGDKWVRRSK</sequence>
<dbReference type="Proteomes" id="UP000184295">
    <property type="component" value="Unassembled WGS sequence"/>
</dbReference>
<name>A0A1M4TYP2_9ACTN</name>
<evidence type="ECO:0000313" key="2">
    <source>
        <dbReference type="EMBL" id="SHE49632.1"/>
    </source>
</evidence>
<feature type="transmembrane region" description="Helical" evidence="1">
    <location>
        <begin position="6"/>
        <end position="32"/>
    </location>
</feature>
<organism evidence="2 3">
    <name type="scientific">Ferrithrix thermotolerans DSM 19514</name>
    <dbReference type="NCBI Taxonomy" id="1121881"/>
    <lineage>
        <taxon>Bacteria</taxon>
        <taxon>Bacillati</taxon>
        <taxon>Actinomycetota</taxon>
        <taxon>Acidimicrobiia</taxon>
        <taxon>Acidimicrobiales</taxon>
        <taxon>Acidimicrobiaceae</taxon>
        <taxon>Ferrithrix</taxon>
    </lineage>
</organism>
<dbReference type="STRING" id="1121881.SAMN02745225_00784"/>
<evidence type="ECO:0000256" key="1">
    <source>
        <dbReference type="SAM" id="Phobius"/>
    </source>
</evidence>
<keyword evidence="1" id="KW-0812">Transmembrane</keyword>
<reference evidence="3" key="1">
    <citation type="submission" date="2016-11" db="EMBL/GenBank/DDBJ databases">
        <authorList>
            <person name="Varghese N."/>
            <person name="Submissions S."/>
        </authorList>
    </citation>
    <scope>NUCLEOTIDE SEQUENCE [LARGE SCALE GENOMIC DNA]</scope>
    <source>
        <strain evidence="3">DSM 19514</strain>
    </source>
</reference>
<keyword evidence="3" id="KW-1185">Reference proteome</keyword>
<accession>A0A1M4TYP2</accession>
<dbReference type="EMBL" id="FQUL01000007">
    <property type="protein sequence ID" value="SHE49632.1"/>
    <property type="molecule type" value="Genomic_DNA"/>
</dbReference>
<protein>
    <submittedName>
        <fullName evidence="2">Uncharacterized protein</fullName>
    </submittedName>
</protein>
<proteinExistence type="predicted"/>
<dbReference type="AlphaFoldDB" id="A0A1M4TYP2"/>
<evidence type="ECO:0000313" key="3">
    <source>
        <dbReference type="Proteomes" id="UP000184295"/>
    </source>
</evidence>
<gene>
    <name evidence="2" type="ORF">SAMN02745225_00784</name>
</gene>
<keyword evidence="1" id="KW-0472">Membrane</keyword>
<dbReference type="RefSeq" id="WP_272867281.1">
    <property type="nucleotide sequence ID" value="NZ_FQUL01000007.1"/>
</dbReference>
<keyword evidence="1" id="KW-1133">Transmembrane helix</keyword>